<dbReference type="AlphaFoldDB" id="A0A940XF12"/>
<evidence type="ECO:0000256" key="2">
    <source>
        <dbReference type="SAM" id="SignalP"/>
    </source>
</evidence>
<dbReference type="EMBL" id="JAGPNL010000002">
    <property type="protein sequence ID" value="MBQ0827235.1"/>
    <property type="molecule type" value="Genomic_DNA"/>
</dbReference>
<comment type="caution">
    <text evidence="3">The sequence shown here is derived from an EMBL/GenBank/DDBJ whole genome shotgun (WGS) entry which is preliminary data.</text>
</comment>
<dbReference type="RefSeq" id="WP_210871348.1">
    <property type="nucleotide sequence ID" value="NZ_JAGPNL010000002.1"/>
</dbReference>
<evidence type="ECO:0000313" key="4">
    <source>
        <dbReference type="Proteomes" id="UP000677875"/>
    </source>
</evidence>
<reference evidence="3" key="1">
    <citation type="submission" date="2021-04" db="EMBL/GenBank/DDBJ databases">
        <title>Genome seq and assembly of Streptomyces sp. RG38.</title>
        <authorList>
            <person name="Chhetri G."/>
        </authorList>
    </citation>
    <scope>NUCLEOTIDE SEQUENCE</scope>
    <source>
        <strain evidence="3">RG38</strain>
    </source>
</reference>
<evidence type="ECO:0000256" key="1">
    <source>
        <dbReference type="SAM" id="MobiDB-lite"/>
    </source>
</evidence>
<feature type="signal peptide" evidence="2">
    <location>
        <begin position="1"/>
        <end position="22"/>
    </location>
</feature>
<name>A0A940XF12_9ACTN</name>
<keyword evidence="2" id="KW-0732">Signal</keyword>
<feature type="region of interest" description="Disordered" evidence="1">
    <location>
        <begin position="27"/>
        <end position="58"/>
    </location>
</feature>
<keyword evidence="4" id="KW-1185">Reference proteome</keyword>
<evidence type="ECO:0000313" key="3">
    <source>
        <dbReference type="EMBL" id="MBQ0827235.1"/>
    </source>
</evidence>
<evidence type="ECO:0008006" key="5">
    <source>
        <dbReference type="Google" id="ProtNLM"/>
    </source>
</evidence>
<feature type="chain" id="PRO_5038622774" description="Lipoprotein" evidence="2">
    <location>
        <begin position="23"/>
        <end position="260"/>
    </location>
</feature>
<organism evidence="3 4">
    <name type="scientific">Streptomyces tagetis</name>
    <dbReference type="NCBI Taxonomy" id="2820809"/>
    <lineage>
        <taxon>Bacteria</taxon>
        <taxon>Bacillati</taxon>
        <taxon>Actinomycetota</taxon>
        <taxon>Actinomycetes</taxon>
        <taxon>Kitasatosporales</taxon>
        <taxon>Streptomycetaceae</taxon>
        <taxon>Streptomyces</taxon>
    </lineage>
</organism>
<sequence length="260" mass="28004">MRTRKRITAGLATAVSLGLGLAACTTETTEPQPADKKPAAETTEAAPSKQAWEAPQSCTGLNLQPGATLDGAPLGKCVSEALSSHGSGKMHITADTFGDVEFTYDPEYNFQGELTGPDGPIKMAFIDGTMWIDQGNGPVKGDKESDDPEEQLVAATGELYRVFSDVKYTAEMVQSQPVWKVDEAKDKIELPNGESVEPYRITSDGAFTWNGFPVKDFILWFAKDWTPVGDQATVEVAGTQATHTQHFYDLGEPVDITPLG</sequence>
<gene>
    <name evidence="3" type="ORF">J5Y05_12010</name>
</gene>
<proteinExistence type="predicted"/>
<dbReference type="PROSITE" id="PS51257">
    <property type="entry name" value="PROKAR_LIPOPROTEIN"/>
    <property type="match status" value="1"/>
</dbReference>
<accession>A0A940XF12</accession>
<protein>
    <recommendedName>
        <fullName evidence="5">Lipoprotein</fullName>
    </recommendedName>
</protein>
<dbReference type="Gene3D" id="2.50.20.20">
    <property type="match status" value="1"/>
</dbReference>
<dbReference type="Proteomes" id="UP000677875">
    <property type="component" value="Unassembled WGS sequence"/>
</dbReference>